<name>A0ABD5UCY8_9EURY</name>
<dbReference type="SUPFAM" id="SSF52540">
    <property type="entry name" value="P-loop containing nucleoside triphosphate hydrolases"/>
    <property type="match status" value="1"/>
</dbReference>
<feature type="domain" description="ABC transporter" evidence="6">
    <location>
        <begin position="4"/>
        <end position="237"/>
    </location>
</feature>
<evidence type="ECO:0000256" key="5">
    <source>
        <dbReference type="ARBA" id="ARBA00022970"/>
    </source>
</evidence>
<evidence type="ECO:0000256" key="2">
    <source>
        <dbReference type="ARBA" id="ARBA00022448"/>
    </source>
</evidence>
<dbReference type="SMART" id="SM00382">
    <property type="entry name" value="AAA"/>
    <property type="match status" value="1"/>
</dbReference>
<reference evidence="7 8" key="1">
    <citation type="journal article" date="2019" name="Int. J. Syst. Evol. Microbiol.">
        <title>The Global Catalogue of Microorganisms (GCM) 10K type strain sequencing project: providing services to taxonomists for standard genome sequencing and annotation.</title>
        <authorList>
            <consortium name="The Broad Institute Genomics Platform"/>
            <consortium name="The Broad Institute Genome Sequencing Center for Infectious Disease"/>
            <person name="Wu L."/>
            <person name="Ma J."/>
        </authorList>
    </citation>
    <scope>NUCLEOTIDE SEQUENCE [LARGE SCALE GENOMIC DNA]</scope>
    <source>
        <strain evidence="7 8">PSRA2</strain>
    </source>
</reference>
<dbReference type="PANTHER" id="PTHR43820">
    <property type="entry name" value="HIGH-AFFINITY BRANCHED-CHAIN AMINO ACID TRANSPORT ATP-BINDING PROTEIN LIVF"/>
    <property type="match status" value="1"/>
</dbReference>
<dbReference type="PROSITE" id="PS00211">
    <property type="entry name" value="ABC_TRANSPORTER_1"/>
    <property type="match status" value="1"/>
</dbReference>
<evidence type="ECO:0000313" key="8">
    <source>
        <dbReference type="Proteomes" id="UP001596406"/>
    </source>
</evidence>
<keyword evidence="8" id="KW-1185">Reference proteome</keyword>
<dbReference type="RefSeq" id="WP_304450126.1">
    <property type="nucleotide sequence ID" value="NZ_JARRAH010000005.1"/>
</dbReference>
<keyword evidence="4 7" id="KW-0067">ATP-binding</keyword>
<evidence type="ECO:0000256" key="3">
    <source>
        <dbReference type="ARBA" id="ARBA00022741"/>
    </source>
</evidence>
<evidence type="ECO:0000256" key="4">
    <source>
        <dbReference type="ARBA" id="ARBA00022840"/>
    </source>
</evidence>
<dbReference type="PANTHER" id="PTHR43820:SF2">
    <property type="entry name" value="ABC TRANSPORTER ATP-BINDING PROTEIN"/>
    <property type="match status" value="1"/>
</dbReference>
<dbReference type="InterPro" id="IPR017871">
    <property type="entry name" value="ABC_transporter-like_CS"/>
</dbReference>
<dbReference type="Proteomes" id="UP001596406">
    <property type="component" value="Unassembled WGS sequence"/>
</dbReference>
<gene>
    <name evidence="7" type="ORF">ACFQHK_18330</name>
</gene>
<dbReference type="InterPro" id="IPR003593">
    <property type="entry name" value="AAA+_ATPase"/>
</dbReference>
<dbReference type="GO" id="GO:0006865">
    <property type="term" value="P:amino acid transport"/>
    <property type="evidence" value="ECO:0007669"/>
    <property type="project" value="UniProtKB-KW"/>
</dbReference>
<keyword evidence="3" id="KW-0547">Nucleotide-binding</keyword>
<dbReference type="PROSITE" id="PS50893">
    <property type="entry name" value="ABC_TRANSPORTER_2"/>
    <property type="match status" value="1"/>
</dbReference>
<proteinExistence type="inferred from homology"/>
<organism evidence="7 8">
    <name type="scientific">Halomarina ordinaria</name>
    <dbReference type="NCBI Taxonomy" id="3033939"/>
    <lineage>
        <taxon>Archaea</taxon>
        <taxon>Methanobacteriati</taxon>
        <taxon>Methanobacteriota</taxon>
        <taxon>Stenosarchaea group</taxon>
        <taxon>Halobacteria</taxon>
        <taxon>Halobacteriales</taxon>
        <taxon>Natronomonadaceae</taxon>
        <taxon>Halomarina</taxon>
    </lineage>
</organism>
<dbReference type="CDD" id="cd03224">
    <property type="entry name" value="ABC_TM1139_LivF_branched"/>
    <property type="match status" value="1"/>
</dbReference>
<keyword evidence="2" id="KW-0813">Transport</keyword>
<dbReference type="InterPro" id="IPR027417">
    <property type="entry name" value="P-loop_NTPase"/>
</dbReference>
<protein>
    <submittedName>
        <fullName evidence="7">ABC transporter ATP-binding protein</fullName>
    </submittedName>
</protein>
<accession>A0ABD5UCY8</accession>
<keyword evidence="5" id="KW-0029">Amino-acid transport</keyword>
<comment type="similarity">
    <text evidence="1">Belongs to the ABC transporter superfamily.</text>
</comment>
<comment type="caution">
    <text evidence="7">The sequence shown here is derived from an EMBL/GenBank/DDBJ whole genome shotgun (WGS) entry which is preliminary data.</text>
</comment>
<evidence type="ECO:0000313" key="7">
    <source>
        <dbReference type="EMBL" id="MFC6838440.1"/>
    </source>
</evidence>
<sequence length="238" mass="26367">MSLLEVEAINTYYGQSHILHDLSLNVEEGDLVTLVGRNGAGKTTTLKSIMGFQNPRTGTITFDGVDISDNEPHETSQAGVSIIPEHRRVFPELTVVENLQLGHMGHGLPDERVEELTGRIYDYFPRLEERKQQRAGVMSGGEQQMLAIARGLLSDPELLLVDEPTEGLMPSLVEKLREILQRINDDGITILLVEQNVELALDISDYGYVVDEGEIKAQGSGKELAQDEDIKNRYLALG</sequence>
<dbReference type="GO" id="GO:0005524">
    <property type="term" value="F:ATP binding"/>
    <property type="evidence" value="ECO:0007669"/>
    <property type="project" value="UniProtKB-KW"/>
</dbReference>
<dbReference type="InterPro" id="IPR052156">
    <property type="entry name" value="BCAA_Transport_ATP-bd_LivF"/>
</dbReference>
<dbReference type="EMBL" id="JBHSXM010000005">
    <property type="protein sequence ID" value="MFC6838440.1"/>
    <property type="molecule type" value="Genomic_DNA"/>
</dbReference>
<dbReference type="InterPro" id="IPR003439">
    <property type="entry name" value="ABC_transporter-like_ATP-bd"/>
</dbReference>
<dbReference type="Pfam" id="PF00005">
    <property type="entry name" value="ABC_tran"/>
    <property type="match status" value="1"/>
</dbReference>
<evidence type="ECO:0000256" key="1">
    <source>
        <dbReference type="ARBA" id="ARBA00005417"/>
    </source>
</evidence>
<dbReference type="AlphaFoldDB" id="A0ABD5UCY8"/>
<dbReference type="Gene3D" id="3.40.50.300">
    <property type="entry name" value="P-loop containing nucleotide triphosphate hydrolases"/>
    <property type="match status" value="1"/>
</dbReference>
<evidence type="ECO:0000259" key="6">
    <source>
        <dbReference type="PROSITE" id="PS50893"/>
    </source>
</evidence>